<keyword evidence="3" id="KW-1185">Reference proteome</keyword>
<evidence type="ECO:0000256" key="1">
    <source>
        <dbReference type="SAM" id="MobiDB-lite"/>
    </source>
</evidence>
<protein>
    <submittedName>
        <fullName evidence="2">Methyltransferase</fullName>
    </submittedName>
</protein>
<keyword evidence="2" id="KW-0808">Transferase</keyword>
<proteinExistence type="predicted"/>
<dbReference type="GO" id="GO:0032259">
    <property type="term" value="P:methylation"/>
    <property type="evidence" value="ECO:0007669"/>
    <property type="project" value="UniProtKB-KW"/>
</dbReference>
<dbReference type="AlphaFoldDB" id="A0AAJ0HAL0"/>
<dbReference type="SUPFAM" id="SSF53335">
    <property type="entry name" value="S-adenosyl-L-methionine-dependent methyltransferases"/>
    <property type="match status" value="1"/>
</dbReference>
<dbReference type="InterPro" id="IPR019410">
    <property type="entry name" value="Methyltransf_16"/>
</dbReference>
<dbReference type="Gene3D" id="3.40.50.150">
    <property type="entry name" value="Vaccinia Virus protein VP39"/>
    <property type="match status" value="1"/>
</dbReference>
<dbReference type="Pfam" id="PF10294">
    <property type="entry name" value="Methyltransf_16"/>
    <property type="match status" value="1"/>
</dbReference>
<feature type="compositionally biased region" description="Acidic residues" evidence="1">
    <location>
        <begin position="78"/>
        <end position="87"/>
    </location>
</feature>
<dbReference type="Proteomes" id="UP001275084">
    <property type="component" value="Unassembled WGS sequence"/>
</dbReference>
<comment type="caution">
    <text evidence="2">The sequence shown here is derived from an EMBL/GenBank/DDBJ whole genome shotgun (WGS) entry which is preliminary data.</text>
</comment>
<gene>
    <name evidence="2" type="ORF">B0T25DRAFT_267721</name>
</gene>
<dbReference type="EMBL" id="JAUIQD010000006">
    <property type="protein sequence ID" value="KAK3346058.1"/>
    <property type="molecule type" value="Genomic_DNA"/>
</dbReference>
<organism evidence="2 3">
    <name type="scientific">Lasiosphaeria hispida</name>
    <dbReference type="NCBI Taxonomy" id="260671"/>
    <lineage>
        <taxon>Eukaryota</taxon>
        <taxon>Fungi</taxon>
        <taxon>Dikarya</taxon>
        <taxon>Ascomycota</taxon>
        <taxon>Pezizomycotina</taxon>
        <taxon>Sordariomycetes</taxon>
        <taxon>Sordariomycetidae</taxon>
        <taxon>Sordariales</taxon>
        <taxon>Lasiosphaeriaceae</taxon>
        <taxon>Lasiosphaeria</taxon>
    </lineage>
</organism>
<evidence type="ECO:0000313" key="2">
    <source>
        <dbReference type="EMBL" id="KAK3346058.1"/>
    </source>
</evidence>
<dbReference type="InterPro" id="IPR029063">
    <property type="entry name" value="SAM-dependent_MTases_sf"/>
</dbReference>
<keyword evidence="2" id="KW-0489">Methyltransferase</keyword>
<dbReference type="GO" id="GO:0008757">
    <property type="term" value="F:S-adenosylmethionine-dependent methyltransferase activity"/>
    <property type="evidence" value="ECO:0007669"/>
    <property type="project" value="UniProtKB-ARBA"/>
</dbReference>
<name>A0AAJ0HAL0_9PEZI</name>
<feature type="region of interest" description="Disordered" evidence="1">
    <location>
        <begin position="68"/>
        <end position="89"/>
    </location>
</feature>
<reference evidence="2" key="1">
    <citation type="journal article" date="2023" name="Mol. Phylogenet. Evol.">
        <title>Genome-scale phylogeny and comparative genomics of the fungal order Sordariales.</title>
        <authorList>
            <person name="Hensen N."/>
            <person name="Bonometti L."/>
            <person name="Westerberg I."/>
            <person name="Brannstrom I.O."/>
            <person name="Guillou S."/>
            <person name="Cros-Aarteil S."/>
            <person name="Calhoun S."/>
            <person name="Haridas S."/>
            <person name="Kuo A."/>
            <person name="Mondo S."/>
            <person name="Pangilinan J."/>
            <person name="Riley R."/>
            <person name="LaButti K."/>
            <person name="Andreopoulos B."/>
            <person name="Lipzen A."/>
            <person name="Chen C."/>
            <person name="Yan M."/>
            <person name="Daum C."/>
            <person name="Ng V."/>
            <person name="Clum A."/>
            <person name="Steindorff A."/>
            <person name="Ohm R.A."/>
            <person name="Martin F."/>
            <person name="Silar P."/>
            <person name="Natvig D.O."/>
            <person name="Lalanne C."/>
            <person name="Gautier V."/>
            <person name="Ament-Velasquez S.L."/>
            <person name="Kruys A."/>
            <person name="Hutchinson M.I."/>
            <person name="Powell A.J."/>
            <person name="Barry K."/>
            <person name="Miller A.N."/>
            <person name="Grigoriev I.V."/>
            <person name="Debuchy R."/>
            <person name="Gladieux P."/>
            <person name="Hiltunen Thoren M."/>
            <person name="Johannesson H."/>
        </authorList>
    </citation>
    <scope>NUCLEOTIDE SEQUENCE</scope>
    <source>
        <strain evidence="2">CBS 955.72</strain>
    </source>
</reference>
<dbReference type="PANTHER" id="PTHR14614">
    <property type="entry name" value="HEPATOCELLULAR CARCINOMA-ASSOCIATED ANTIGEN"/>
    <property type="match status" value="1"/>
</dbReference>
<reference evidence="2" key="2">
    <citation type="submission" date="2023-06" db="EMBL/GenBank/DDBJ databases">
        <authorList>
            <consortium name="Lawrence Berkeley National Laboratory"/>
            <person name="Haridas S."/>
            <person name="Hensen N."/>
            <person name="Bonometti L."/>
            <person name="Westerberg I."/>
            <person name="Brannstrom I.O."/>
            <person name="Guillou S."/>
            <person name="Cros-Aarteil S."/>
            <person name="Calhoun S."/>
            <person name="Kuo A."/>
            <person name="Mondo S."/>
            <person name="Pangilinan J."/>
            <person name="Riley R."/>
            <person name="Labutti K."/>
            <person name="Andreopoulos B."/>
            <person name="Lipzen A."/>
            <person name="Chen C."/>
            <person name="Yanf M."/>
            <person name="Daum C."/>
            <person name="Ng V."/>
            <person name="Clum A."/>
            <person name="Steindorff A."/>
            <person name="Ohm R."/>
            <person name="Martin F."/>
            <person name="Silar P."/>
            <person name="Natvig D."/>
            <person name="Lalanne C."/>
            <person name="Gautier V."/>
            <person name="Ament-Velasquez S.L."/>
            <person name="Kruys A."/>
            <person name="Hutchinson M.I."/>
            <person name="Powell A.J."/>
            <person name="Barry K."/>
            <person name="Miller A.N."/>
            <person name="Grigoriev I.V."/>
            <person name="Debuchy R."/>
            <person name="Gladieux P."/>
            <person name="Thoren M.H."/>
            <person name="Johannesson H."/>
        </authorList>
    </citation>
    <scope>NUCLEOTIDE SEQUENCE</scope>
    <source>
        <strain evidence="2">CBS 955.72</strain>
    </source>
</reference>
<dbReference type="CDD" id="cd02440">
    <property type="entry name" value="AdoMet_MTases"/>
    <property type="match status" value="1"/>
</dbReference>
<accession>A0AAJ0HAL0</accession>
<feature type="region of interest" description="Disordered" evidence="1">
    <location>
        <begin position="1"/>
        <end position="20"/>
    </location>
</feature>
<sequence>MGGLVGRPLPPTSCLPPPRQLDSLSETQISCALNNLFAIYHPTAVPKSVLHEACKPYKPSTRFAPLTDSGYNSGYTSENDDDDDDDNVASGEERGLALLRADEFERAFATRWLEKLIARAAEDAYEPLACFSSDEARQTTVEKASDLLTALLNFGRDDAEQEDDAQDDSFCREFAFARDISVRLNDGLAGRRADDHTDVGLQTWGASIVFCQMLCDSPARFGLSQTSLGCSPRIVELGAGTGLVSLVLAQLLPGLGLERSTLVATDYHPAVISNLRRNIAANLSASSDCAACPVQACVLDWALAEMDPAWPLGDDPADVLFATDVIYAHEHAEMLHACASRQLAPDGVFWLLQTVRRNGRFGGVADTVEAVFGKVVTTGGALRILDSQRLEKPDSVGRGDEASFELFQIGWSG</sequence>
<evidence type="ECO:0000313" key="3">
    <source>
        <dbReference type="Proteomes" id="UP001275084"/>
    </source>
</evidence>
<dbReference type="PANTHER" id="PTHR14614:SF147">
    <property type="entry name" value="S-ADENOSYLMETHIONINE-DEPENDENT METHYLTRANSFERASE OF THE SEVEN BETA-STRAND FAMILY"/>
    <property type="match status" value="1"/>
</dbReference>
<feature type="compositionally biased region" description="Pro residues" evidence="1">
    <location>
        <begin position="8"/>
        <end position="19"/>
    </location>
</feature>